<evidence type="ECO:0000313" key="2">
    <source>
        <dbReference type="Proteomes" id="UP000321181"/>
    </source>
</evidence>
<organism evidence="1 2">
    <name type="scientific">Cellulomonas aerilata</name>
    <dbReference type="NCBI Taxonomy" id="515326"/>
    <lineage>
        <taxon>Bacteria</taxon>
        <taxon>Bacillati</taxon>
        <taxon>Actinomycetota</taxon>
        <taxon>Actinomycetes</taxon>
        <taxon>Micrococcales</taxon>
        <taxon>Cellulomonadaceae</taxon>
        <taxon>Cellulomonas</taxon>
    </lineage>
</organism>
<dbReference type="InterPro" id="IPR023393">
    <property type="entry name" value="START-like_dom_sf"/>
</dbReference>
<dbReference type="InterPro" id="IPR019587">
    <property type="entry name" value="Polyketide_cyclase/dehydratase"/>
</dbReference>
<reference evidence="1 2" key="1">
    <citation type="submission" date="2019-07" db="EMBL/GenBank/DDBJ databases">
        <title>Whole genome shotgun sequence of Cellulomonas aerilata NBRC 106308.</title>
        <authorList>
            <person name="Hosoyama A."/>
            <person name="Uohara A."/>
            <person name="Ohji S."/>
            <person name="Ichikawa N."/>
        </authorList>
    </citation>
    <scope>NUCLEOTIDE SEQUENCE [LARGE SCALE GENOMIC DNA]</scope>
    <source>
        <strain evidence="1 2">NBRC 106308</strain>
    </source>
</reference>
<name>A0A512DD27_9CELL</name>
<dbReference type="Gene3D" id="3.30.530.20">
    <property type="match status" value="1"/>
</dbReference>
<evidence type="ECO:0000313" key="1">
    <source>
        <dbReference type="EMBL" id="GEO34373.1"/>
    </source>
</evidence>
<dbReference type="SUPFAM" id="SSF55961">
    <property type="entry name" value="Bet v1-like"/>
    <property type="match status" value="1"/>
</dbReference>
<accession>A0A512DD27</accession>
<gene>
    <name evidence="1" type="ORF">CAE01nite_20980</name>
</gene>
<dbReference type="EMBL" id="BJYY01000013">
    <property type="protein sequence ID" value="GEO34373.1"/>
    <property type="molecule type" value="Genomic_DNA"/>
</dbReference>
<dbReference type="Proteomes" id="UP000321181">
    <property type="component" value="Unassembled WGS sequence"/>
</dbReference>
<proteinExistence type="predicted"/>
<evidence type="ECO:0008006" key="3">
    <source>
        <dbReference type="Google" id="ProtNLM"/>
    </source>
</evidence>
<dbReference type="Pfam" id="PF10604">
    <property type="entry name" value="Polyketide_cyc2"/>
    <property type="match status" value="1"/>
</dbReference>
<protein>
    <recommendedName>
        <fullName evidence="3">Polyketide cyclase</fullName>
    </recommendedName>
</protein>
<comment type="caution">
    <text evidence="1">The sequence shown here is derived from an EMBL/GenBank/DDBJ whole genome shotgun (WGS) entry which is preliminary data.</text>
</comment>
<dbReference type="AlphaFoldDB" id="A0A512DD27"/>
<sequence length="198" mass="22211">MYARPEGAVKGFPAVRRRCCNGARPALRATHLDHLPDRLERAVPTYRFLSSWHVPGTAQAAWDAVVHRPQEWPSWWPAVTRTEITEPGGRDGVGQRVSYWLRAPLGYRLAVRTRITEAVAPRVVVVEVIGQLAGSGRWEFVPEPGGVRVDQLWEVTATRWWMRLLAPVAAPAFRWSHDRAARRGGQGLAAWLARGSAR</sequence>
<keyword evidence="2" id="KW-1185">Reference proteome</keyword>